<feature type="compositionally biased region" description="Basic and acidic residues" evidence="2">
    <location>
        <begin position="297"/>
        <end position="306"/>
    </location>
</feature>
<feature type="region of interest" description="Disordered" evidence="2">
    <location>
        <begin position="2678"/>
        <end position="2767"/>
    </location>
</feature>
<dbReference type="Proteomes" id="UP001152795">
    <property type="component" value="Unassembled WGS sequence"/>
</dbReference>
<proteinExistence type="predicted"/>
<feature type="compositionally biased region" description="Basic and acidic residues" evidence="2">
    <location>
        <begin position="1522"/>
        <end position="1533"/>
    </location>
</feature>
<feature type="compositionally biased region" description="Polar residues" evidence="2">
    <location>
        <begin position="2214"/>
        <end position="2246"/>
    </location>
</feature>
<feature type="compositionally biased region" description="Basic and acidic residues" evidence="2">
    <location>
        <begin position="2173"/>
        <end position="2182"/>
    </location>
</feature>
<dbReference type="PROSITE" id="PS50096">
    <property type="entry name" value="IQ"/>
    <property type="match status" value="1"/>
</dbReference>
<feature type="compositionally biased region" description="Basic and acidic residues" evidence="2">
    <location>
        <begin position="2347"/>
        <end position="2360"/>
    </location>
</feature>
<feature type="compositionally biased region" description="Polar residues" evidence="2">
    <location>
        <begin position="1650"/>
        <end position="1669"/>
    </location>
</feature>
<sequence length="3129" mass="348826">MSFTVRRVEDPTIYVRRNIKPDILGISSAWDNIVDIKQSLNRVEGDVVAANKRSKSARNTRSSDGKVLKEISRETQQLGKVTRFQLVDEKPRQSDYILSKNEARKAKADWSTGSDISSIQKAGYSGLNQRKDGYSPTRYAGAAKTGSTIRSERPTYFETTTIHPTVLNDPHPILNDPHPSKDSSFTNTSVNSSSSQQFSVTSSPSFHGKTVLARNEAALQKIKEKVRKQKEMLSKTEESSENSLGERQLHESTDHVTTPGEPREKTEVKPAVPLKRKIGTISAAGPTYKGFNAVSEPKQKKVEKQKPPVQTKISKDSKDKVRTKPRQKQEKKATKNKMTRIVGSKRPQEVITTTSWRDGQANVKRILNAKKAKTSDKQAGKTDKTQAKSDRATVRMEKSPLKNDRATTHTTYDVGSQDELSEGRLSSDDDEDVIERFNAKIEKFEAEKDVPKDETVKPSDDITLDSDDEKDTKMKEVLSKETQSMLIDLAQDSSESDSEVQKDLKDEKAKCSPSKKKMLKNKKPAAIQKPIEDIFPKGKTRHYDQAEVQKYMAQQLAERKKKQKQEKIQKKKQEEEKQQRLKELYERQKKSFAPTKKDKRLGKTFSFGNFDVHVPGEDFHPENNQGYTKDDQVIQNTNDNESDKENTDIDEMSSERYTDDADVTLTEDILTSSRETPRRHIPAEPVVSPAPALDQRAQRLTALQATALALQSRLQSHALRLSGAKEGAVPQPAASAQPMETDFGFQGVLPGVANIRKHADENEKQSTRVAAATKIQAAYRGHTVRKRRHWTDEKMTSERSGNTAPALTSDRNARDMLSEHVMKPTSFPSASHGTRMDMEPSLSEASSDDVQFTNIRPFYKTERLNNDLQRLAPKVERKFQYDDLRTRSNFLRNDFSAPSVTHFTASPVRYEPRGDRFSVMNIFSRRHPTLPVEDILNEEPGSDTASLLEVDRRKSPDMEYEDDFTDAEISSVMTDGDVKKDASKAETYSECFETDEDTDTKRSKTKQKSKASHSSLERKKNEQRTSQAESEERQLSERDERSKTSPLSEDDNMSSPNQQDDFILPVMASTMQPETRRSPSISPLEENEPIRRRPYIPKPVDRSGGDRLSPDSLQRKLTAEINLLENVEDSVRQVSDIERTRAISLAQQETVSLAQILKAKQQTHEQDMRNLRLKAKEEAIQAAKDLEKTRQAAAVAAASAAERLAEVQTEAIKTNTEHSRKYMEEATRMTSGLLANTSNHLAEFCKNLTSTTSAAIGDLHKTKRPTMTLVERATSISEGHAINYEHSSTSDERTRTSDEGTRTSDVLSNQSKSLNSSPSVKSPRQQAGYSSDEFESYQSQTARHDGSDMKAEITDHPSLSPESIAEDIPEKSISEDTTIHEDDTTVHDESGNDARDVLPREPRSKGHDSVSSVLDYSSQFDDSSHALTDEDINFSFLLPSREHRRKGIRRMKDISFDEDKRKEKSVRTPFESDDSFGKFTADMIQQYVHEEEVRTKHQAAILRLREKSLKEKTKAELQWVERMKKQSRDKGSDDVMPSIKKRERGIRMKLKAEKEEIKCLRAANRAASFQRRFMIYQQQEIQRLNKATLNIRERIQKDTSKKGSERSSREPSQSHPRTSSPVAKPNSQSTPSSSSKSKTNQSASAKSVSEDISGQQGLSPNTTGSSFPSYATPKSEDGNQEQPSTTARGEQQPETSTILNMLSGVDVGGQGSSSQSGDLLKIHKMLLERQEKLVKDETEVNTALQKVTEMLKNQRNLSNQLGTAISEASQSKRSIAEASQSESRVSDASHSKQSKASGKSPSERSVPEEISSTARSVSEEAAKGESAADKTANDYDNATFESDDSTPRSRRSVTSQHLTSQNGEVNVEDELFSLTETSDQSDVEERVRKLNEVLVREKKKFEALERKKRKIKRSVMKKEAIKLEIEIKNTRDDIHRKMVEIKTASAAAQSPTPTKISPHQDVVLSPRENRGKSSRRSSDHTPLVSDKQDESERGIDMDRGVGSSTHEVEESLIEVLDDSPKSTDVLSGTKRPRLSETSPVRTGSETSDIPDELHSNEKEESMVEIIDKVHIPTPRGRKGVFPDMDRGVRPENERIDHQSTKSTSEPASPPIPAKDDSSDIPEEISEHSRSTASIPEQVPSVGEDETSKISEIPEELSEKLYTPIPSDASVSEEDSRIVEGTHSKAISSPEESPRSTKYTISKTPSYSYGDETFENSYTEPKSSTGVSEKSPSIQKISEDPPNQKSRSISEHLTGPAEEIPSISEHLTGPVGRSARVSDEASYNEPESDTSVSNHSSVSRRRQEQSKSEANKSRNRRKRSDASDISKSLFSDDEISQKSMTSSRRSRARTEDEKSESDRQTKPSPTVPATKSDEEKSSASEQRKSPESVKTPSKVSPRSPQDSVPNDNGSRSEASSIAEEIASGYEEGDISESGGVLREQQSEELIFGDNVKHERMRANESGLDKLSGTGLDQSGLDKSGLKELDRTELDDIGVSKPGLSEPKKSVSELDESGLDKPGLKEPKMDESRIKQSGDYTEVSRETAADISPLKQSDESSKSLRSQSSRSRGVGRNEQPKESGDEQQYSDDFDDASIAEEISEIGEFSEIAEDSDKGENFAIFSSNHKTVEGGAESTQGTAYESREHKSESHGKHVGDDITNYIYTKIIADSLTSVKNLNASKLQSADQTTSDQNDLTRKRVDNEGPLDTNEVISEHDITQGSEHTGIPGVPTGRLDTNNTASLDTRRETAQSDTRDRVTSGQTATERSEEGHLATNSITKDLLADAIMQMIEIQQRKKKNIKLPAAVETKPSETESSRTAPVLSPPAEETVPEKIPDTTIPTGTTSPVSIPEIESPADDETTIDNALMIAKTNQILDDDALRSIDDDIAGLLGTVDDEDEFPVNITNFSSDIPSDNEVSFPEYSPMFAVPHSTQELTPMVNSTIDVLLEQRRLGRPLEDCLPRAQFLAGEAENELECASTQSYRHLAFDLTKEVFIDTLSQNEPAARPPWAKAKWKGGQKLSRHFKRWKSDEEIRAAVMERVTNVIGLGAPRATMATIPRKTPVRGNKKDNVDAILIEELRQEEPLWTDYEEDETNVKFQVADAILNMMLEDTARVFNAIQAKKHVPDNVLVV</sequence>
<organism evidence="3 4">
    <name type="scientific">Paramuricea clavata</name>
    <name type="common">Red gorgonian</name>
    <name type="synonym">Violescent sea-whip</name>
    <dbReference type="NCBI Taxonomy" id="317549"/>
    <lineage>
        <taxon>Eukaryota</taxon>
        <taxon>Metazoa</taxon>
        <taxon>Cnidaria</taxon>
        <taxon>Anthozoa</taxon>
        <taxon>Octocorallia</taxon>
        <taxon>Malacalcyonacea</taxon>
        <taxon>Plexauridae</taxon>
        <taxon>Paramuricea</taxon>
    </lineage>
</organism>
<feature type="compositionally biased region" description="Polar residues" evidence="2">
    <location>
        <begin position="622"/>
        <end position="639"/>
    </location>
</feature>
<feature type="compositionally biased region" description="Basic and acidic residues" evidence="2">
    <location>
        <begin position="2370"/>
        <end position="2386"/>
    </location>
</feature>
<feature type="compositionally biased region" description="Basic and acidic residues" evidence="2">
    <location>
        <begin position="1967"/>
        <end position="1979"/>
    </location>
</feature>
<feature type="compositionally biased region" description="Basic and acidic residues" evidence="2">
    <location>
        <begin position="2300"/>
        <end position="2311"/>
    </location>
</feature>
<feature type="compositionally biased region" description="Basic and acidic residues" evidence="2">
    <location>
        <begin position="2740"/>
        <end position="2754"/>
    </location>
</feature>
<feature type="compositionally biased region" description="Polar residues" evidence="2">
    <location>
        <begin position="1852"/>
        <end position="1864"/>
    </location>
</feature>
<dbReference type="OrthoDB" id="306254at2759"/>
<feature type="compositionally biased region" description="Basic and acidic residues" evidence="2">
    <location>
        <begin position="313"/>
        <end position="333"/>
    </location>
</feature>
<feature type="compositionally biased region" description="Low complexity" evidence="2">
    <location>
        <begin position="1624"/>
        <end position="1647"/>
    </location>
</feature>
<feature type="compositionally biased region" description="Basic and acidic residues" evidence="2">
    <location>
        <begin position="565"/>
        <end position="589"/>
    </location>
</feature>
<feature type="compositionally biased region" description="Basic and acidic residues" evidence="2">
    <location>
        <begin position="1099"/>
        <end position="1111"/>
    </location>
</feature>
<name>A0A7D9DGL5_PARCT</name>
<feature type="region of interest" description="Disordered" evidence="2">
    <location>
        <begin position="1595"/>
        <end position="1716"/>
    </location>
</feature>
<feature type="compositionally biased region" description="Basic and acidic residues" evidence="2">
    <location>
        <begin position="1342"/>
        <end position="1355"/>
    </location>
</feature>
<feature type="compositionally biased region" description="Basic and acidic residues" evidence="2">
    <location>
        <begin position="2638"/>
        <end position="2652"/>
    </location>
</feature>
<keyword evidence="1" id="KW-0175">Coiled coil</keyword>
<dbReference type="GO" id="GO:0005813">
    <property type="term" value="C:centrosome"/>
    <property type="evidence" value="ECO:0007669"/>
    <property type="project" value="InterPro"/>
</dbReference>
<feature type="compositionally biased region" description="Basic and acidic residues" evidence="2">
    <location>
        <begin position="229"/>
        <end position="238"/>
    </location>
</feature>
<feature type="compositionally biased region" description="Basic and acidic residues" evidence="2">
    <location>
        <begin position="373"/>
        <end position="407"/>
    </location>
</feature>
<gene>
    <name evidence="3" type="ORF">PACLA_8A036003</name>
</gene>
<feature type="compositionally biased region" description="Acidic residues" evidence="2">
    <location>
        <begin position="2582"/>
        <end position="2598"/>
    </location>
</feature>
<feature type="compositionally biased region" description="Low complexity" evidence="2">
    <location>
        <begin position="183"/>
        <end position="203"/>
    </location>
</feature>
<feature type="compositionally biased region" description="Low complexity" evidence="2">
    <location>
        <begin position="2408"/>
        <end position="2424"/>
    </location>
</feature>
<dbReference type="EMBL" id="CACRXK020000688">
    <property type="protein sequence ID" value="CAB3984041.1"/>
    <property type="molecule type" value="Genomic_DNA"/>
</dbReference>
<dbReference type="GO" id="GO:0034453">
    <property type="term" value="P:microtubule anchoring"/>
    <property type="evidence" value="ECO:0007669"/>
    <property type="project" value="InterPro"/>
</dbReference>
<feature type="compositionally biased region" description="Basic and acidic residues" evidence="2">
    <location>
        <begin position="434"/>
        <end position="460"/>
    </location>
</feature>
<feature type="compositionally biased region" description="Basic and acidic residues" evidence="2">
    <location>
        <begin position="2500"/>
        <end position="2542"/>
    </location>
</feature>
<feature type="compositionally biased region" description="Basic and acidic residues" evidence="2">
    <location>
        <begin position="2083"/>
        <end position="2099"/>
    </location>
</feature>
<feature type="coiled-coil region" evidence="1">
    <location>
        <begin position="1880"/>
        <end position="1933"/>
    </location>
</feature>
<feature type="compositionally biased region" description="Polar residues" evidence="2">
    <location>
        <begin position="2387"/>
        <end position="2407"/>
    </location>
</feature>
<feature type="compositionally biased region" description="Basic and acidic residues" evidence="2">
    <location>
        <begin position="530"/>
        <end position="547"/>
    </location>
</feature>
<accession>A0A7D9DGL5</accession>
<feature type="compositionally biased region" description="Polar residues" evidence="2">
    <location>
        <begin position="2835"/>
        <end position="2844"/>
    </location>
</feature>
<feature type="region of interest" description="Disordered" evidence="2">
    <location>
        <begin position="1941"/>
        <end position="2652"/>
    </location>
</feature>
<evidence type="ECO:0000256" key="1">
    <source>
        <dbReference type="SAM" id="Coils"/>
    </source>
</evidence>
<feature type="compositionally biased region" description="Basic and acidic residues" evidence="2">
    <location>
        <begin position="1817"/>
        <end position="1833"/>
    </location>
</feature>
<feature type="compositionally biased region" description="Polar residues" evidence="2">
    <location>
        <begin position="2035"/>
        <end position="2047"/>
    </location>
</feature>
<feature type="compositionally biased region" description="Polar residues" evidence="2">
    <location>
        <begin position="798"/>
        <end position="810"/>
    </location>
</feature>
<protein>
    <submittedName>
        <fullName evidence="3">Centrosome-associated 350 isoform X1</fullName>
    </submittedName>
</protein>
<feature type="region of interest" description="Disordered" evidence="2">
    <location>
        <begin position="2801"/>
        <end position="2852"/>
    </location>
</feature>
<feature type="compositionally biased region" description="Polar residues" evidence="2">
    <location>
        <begin position="2678"/>
        <end position="2690"/>
    </location>
</feature>
<feature type="compositionally biased region" description="Polar residues" evidence="2">
    <location>
        <begin position="1069"/>
        <end position="1081"/>
    </location>
</feature>
<feature type="compositionally biased region" description="Polar residues" evidence="2">
    <location>
        <begin position="1610"/>
        <end position="1621"/>
    </location>
</feature>
<dbReference type="InterPro" id="IPR028750">
    <property type="entry name" value="CEP350/CC187"/>
</dbReference>
<feature type="compositionally biased region" description="Basic and acidic residues" evidence="2">
    <location>
        <begin position="2051"/>
        <end position="2070"/>
    </location>
</feature>
<evidence type="ECO:0000313" key="4">
    <source>
        <dbReference type="Proteomes" id="UP001152795"/>
    </source>
</evidence>
<feature type="region of interest" description="Disordered" evidence="2">
    <location>
        <begin position="936"/>
        <end position="1111"/>
    </location>
</feature>
<keyword evidence="4" id="KW-1185">Reference proteome</keyword>
<evidence type="ECO:0000313" key="3">
    <source>
        <dbReference type="EMBL" id="CAB3984041.1"/>
    </source>
</evidence>
<dbReference type="CDD" id="cd23767">
    <property type="entry name" value="IQCD"/>
    <property type="match status" value="1"/>
</dbReference>
<feature type="compositionally biased region" description="Basic and acidic residues" evidence="2">
    <location>
        <begin position="1288"/>
        <end position="1302"/>
    </location>
</feature>
<feature type="compositionally biased region" description="Basic and acidic residues" evidence="2">
    <location>
        <begin position="2478"/>
        <end position="2488"/>
    </location>
</feature>
<feature type="compositionally biased region" description="Basic and acidic residues" evidence="2">
    <location>
        <begin position="1986"/>
        <end position="1999"/>
    </location>
</feature>
<feature type="compositionally biased region" description="Basic and acidic residues" evidence="2">
    <location>
        <begin position="499"/>
        <end position="510"/>
    </location>
</feature>
<feature type="compositionally biased region" description="Basic and acidic residues" evidence="2">
    <location>
        <begin position="470"/>
        <end position="479"/>
    </location>
</feature>
<feature type="compositionally biased region" description="Basic and acidic residues" evidence="2">
    <location>
        <begin position="1368"/>
        <end position="1408"/>
    </location>
</feature>
<feature type="compositionally biased region" description="Low complexity" evidence="2">
    <location>
        <begin position="1306"/>
        <end position="1323"/>
    </location>
</feature>
<feature type="compositionally biased region" description="Polar residues" evidence="2">
    <location>
        <begin position="2184"/>
        <end position="2206"/>
    </location>
</feature>
<reference evidence="3" key="1">
    <citation type="submission" date="2020-04" db="EMBL/GenBank/DDBJ databases">
        <authorList>
            <person name="Alioto T."/>
            <person name="Alioto T."/>
            <person name="Gomez Garrido J."/>
        </authorList>
    </citation>
    <scope>NUCLEOTIDE SEQUENCE</scope>
    <source>
        <strain evidence="3">A484AB</strain>
    </source>
</reference>
<comment type="caution">
    <text evidence="3">The sequence shown here is derived from an EMBL/GenBank/DDBJ whole genome shotgun (WGS) entry which is preliminary data.</text>
</comment>
<feature type="compositionally biased region" description="Basic and acidic residues" evidence="2">
    <location>
        <begin position="1595"/>
        <end position="1609"/>
    </location>
</feature>
<dbReference type="PANTHER" id="PTHR13958">
    <property type="entry name" value="CENTROSOME-ASSOCIATED PROTEIN 350"/>
    <property type="match status" value="1"/>
</dbReference>
<feature type="region of interest" description="Disordered" evidence="2">
    <location>
        <begin position="780"/>
        <end position="810"/>
    </location>
</feature>
<feature type="region of interest" description="Disordered" evidence="2">
    <location>
        <begin position="1273"/>
        <end position="1411"/>
    </location>
</feature>
<feature type="compositionally biased region" description="Polar residues" evidence="2">
    <location>
        <begin position="1680"/>
        <end position="1700"/>
    </location>
</feature>
<evidence type="ECO:0000256" key="2">
    <source>
        <dbReference type="SAM" id="MobiDB-lite"/>
    </source>
</evidence>
<dbReference type="PANTHER" id="PTHR13958:SF3">
    <property type="entry name" value="CAP-GLY DOMAIN-CONTAINING PROTEIN-RELATED"/>
    <property type="match status" value="1"/>
</dbReference>
<feature type="compositionally biased region" description="Polar residues" evidence="2">
    <location>
        <begin position="1764"/>
        <end position="1783"/>
    </location>
</feature>
<feature type="region of interest" description="Disordered" evidence="2">
    <location>
        <begin position="227"/>
        <end position="664"/>
    </location>
</feature>
<feature type="region of interest" description="Disordered" evidence="2">
    <location>
        <begin position="1764"/>
        <end position="1869"/>
    </location>
</feature>
<dbReference type="GO" id="GO:0008017">
    <property type="term" value="F:microtubule binding"/>
    <property type="evidence" value="ECO:0007669"/>
    <property type="project" value="InterPro"/>
</dbReference>
<feature type="compositionally biased region" description="Basic residues" evidence="2">
    <location>
        <begin position="513"/>
        <end position="523"/>
    </location>
</feature>
<feature type="region of interest" description="Disordered" evidence="2">
    <location>
        <begin position="823"/>
        <end position="847"/>
    </location>
</feature>
<feature type="compositionally biased region" description="Basic and acidic residues" evidence="2">
    <location>
        <begin position="641"/>
        <end position="659"/>
    </location>
</feature>
<feature type="compositionally biased region" description="Low complexity" evidence="2">
    <location>
        <begin position="2557"/>
        <end position="2566"/>
    </location>
</feature>
<feature type="region of interest" description="Disordered" evidence="2">
    <location>
        <begin position="163"/>
        <end position="206"/>
    </location>
</feature>
<feature type="compositionally biased region" description="Low complexity" evidence="2">
    <location>
        <begin position="1943"/>
        <end position="1954"/>
    </location>
</feature>
<feature type="compositionally biased region" description="Basic and acidic residues" evidence="2">
    <location>
        <begin position="1030"/>
        <end position="1043"/>
    </location>
</feature>
<feature type="region of interest" description="Disordered" evidence="2">
    <location>
        <begin position="1522"/>
        <end position="1543"/>
    </location>
</feature>